<sequence length="357" mass="40892">MIRIHDAYLRWLGPALLFLFGTVFFRLSFWLEASSSLLLHATLVGLAAGYLFWQISRWVVLRMQQEFPGLEQTRQRLIMLLLIAPILVNAAVFFRFGVHLLLGSRTTLWLGLVDYTTSLGIQLFYHVVYFSIYEGLYVVRQWRETCIEKEDLIKSQWQSRFNSLKSQVNPHFLFNSLNTLSVLIDESPAQASRFVDELSSIYRYLLQANDRELITLGTELTFIESYTNLLRTRHGTGIDVRIAVADPYLSSSLPPLTLQLLVENAVKHNIVLPDQPLFIEISTTDAGQLRVRNNLQRKNRWVSSTGIGLTNIAAKYRMLTQTDIIVQDRDGYFTVLLPLLNEPVQAAVYQGDSVYPA</sequence>
<feature type="transmembrane region" description="Helical" evidence="1">
    <location>
        <begin position="12"/>
        <end position="31"/>
    </location>
</feature>
<keyword evidence="1" id="KW-0472">Membrane</keyword>
<accession>A0A4Q2UPI2</accession>
<feature type="transmembrane region" description="Helical" evidence="1">
    <location>
        <begin position="118"/>
        <end position="139"/>
    </location>
</feature>
<dbReference type="Proteomes" id="UP000290407">
    <property type="component" value="Unassembled WGS sequence"/>
</dbReference>
<keyword evidence="1" id="KW-0812">Transmembrane</keyword>
<evidence type="ECO:0000313" key="4">
    <source>
        <dbReference type="Proteomes" id="UP000290407"/>
    </source>
</evidence>
<dbReference type="InterPro" id="IPR050640">
    <property type="entry name" value="Bact_2-comp_sensor_kinase"/>
</dbReference>
<reference evidence="3 4" key="1">
    <citation type="submission" date="2019-01" db="EMBL/GenBank/DDBJ databases">
        <title>Spirosoma flava sp. nov., a propanil-degrading bacterium isolated from herbicide-contaminated soil.</title>
        <authorList>
            <person name="Zhang L."/>
            <person name="Jiang J.-D."/>
        </authorList>
    </citation>
    <scope>NUCLEOTIDE SEQUENCE [LARGE SCALE GENOMIC DNA]</scope>
    <source>
        <strain evidence="3 4">TY50</strain>
    </source>
</reference>
<dbReference type="PANTHER" id="PTHR34220">
    <property type="entry name" value="SENSOR HISTIDINE KINASE YPDA"/>
    <property type="match status" value="1"/>
</dbReference>
<evidence type="ECO:0000313" key="3">
    <source>
        <dbReference type="EMBL" id="RYC69525.1"/>
    </source>
</evidence>
<feature type="transmembrane region" description="Helical" evidence="1">
    <location>
        <begin position="37"/>
        <end position="56"/>
    </location>
</feature>
<dbReference type="PANTHER" id="PTHR34220:SF7">
    <property type="entry name" value="SENSOR HISTIDINE KINASE YPDA"/>
    <property type="match status" value="1"/>
</dbReference>
<evidence type="ECO:0000256" key="1">
    <source>
        <dbReference type="SAM" id="Phobius"/>
    </source>
</evidence>
<gene>
    <name evidence="3" type="ORF">EQG79_13040</name>
</gene>
<name>A0A4Q2UPI2_9BACT</name>
<organism evidence="3 4">
    <name type="scientific">Spirosoma sordidisoli</name>
    <dbReference type="NCBI Taxonomy" id="2502893"/>
    <lineage>
        <taxon>Bacteria</taxon>
        <taxon>Pseudomonadati</taxon>
        <taxon>Bacteroidota</taxon>
        <taxon>Cytophagia</taxon>
        <taxon>Cytophagales</taxon>
        <taxon>Cytophagaceae</taxon>
        <taxon>Spirosoma</taxon>
    </lineage>
</organism>
<keyword evidence="4" id="KW-1185">Reference proteome</keyword>
<protein>
    <recommendedName>
        <fullName evidence="2">Signal transduction histidine kinase internal region domain-containing protein</fullName>
    </recommendedName>
</protein>
<dbReference type="AlphaFoldDB" id="A0A4Q2UPI2"/>
<keyword evidence="1" id="KW-1133">Transmembrane helix</keyword>
<dbReference type="GO" id="GO:0016020">
    <property type="term" value="C:membrane"/>
    <property type="evidence" value="ECO:0007669"/>
    <property type="project" value="InterPro"/>
</dbReference>
<feature type="domain" description="Signal transduction histidine kinase internal region" evidence="2">
    <location>
        <begin position="160"/>
        <end position="235"/>
    </location>
</feature>
<dbReference type="GO" id="GO:0000155">
    <property type="term" value="F:phosphorelay sensor kinase activity"/>
    <property type="evidence" value="ECO:0007669"/>
    <property type="project" value="InterPro"/>
</dbReference>
<feature type="transmembrane region" description="Helical" evidence="1">
    <location>
        <begin position="77"/>
        <end position="98"/>
    </location>
</feature>
<evidence type="ECO:0000259" key="2">
    <source>
        <dbReference type="Pfam" id="PF06580"/>
    </source>
</evidence>
<dbReference type="EMBL" id="SBLB01000003">
    <property type="protein sequence ID" value="RYC69525.1"/>
    <property type="molecule type" value="Genomic_DNA"/>
</dbReference>
<dbReference type="InterPro" id="IPR010559">
    <property type="entry name" value="Sig_transdc_His_kin_internal"/>
</dbReference>
<comment type="caution">
    <text evidence="3">The sequence shown here is derived from an EMBL/GenBank/DDBJ whole genome shotgun (WGS) entry which is preliminary data.</text>
</comment>
<dbReference type="Pfam" id="PF06580">
    <property type="entry name" value="His_kinase"/>
    <property type="match status" value="1"/>
</dbReference>
<proteinExistence type="predicted"/>